<reference evidence="1 2" key="1">
    <citation type="submission" date="2024-02" db="EMBL/GenBank/DDBJ databases">
        <title>A chromosome-level genome assembly of Drosophila madeirensis, a fruit fly species endemic to Madeira island.</title>
        <authorList>
            <person name="Tomihara K."/>
            <person name="Llopart A."/>
            <person name="Yamamoto D."/>
        </authorList>
    </citation>
    <scope>NUCLEOTIDE SEQUENCE [LARGE SCALE GENOMIC DNA]</scope>
    <source>
        <strain evidence="1 2">RF1</strain>
    </source>
</reference>
<organism evidence="1 2">
    <name type="scientific">Drosophila madeirensis</name>
    <name type="common">Fruit fly</name>
    <dbReference type="NCBI Taxonomy" id="30013"/>
    <lineage>
        <taxon>Eukaryota</taxon>
        <taxon>Metazoa</taxon>
        <taxon>Ecdysozoa</taxon>
        <taxon>Arthropoda</taxon>
        <taxon>Hexapoda</taxon>
        <taxon>Insecta</taxon>
        <taxon>Pterygota</taxon>
        <taxon>Neoptera</taxon>
        <taxon>Endopterygota</taxon>
        <taxon>Diptera</taxon>
        <taxon>Brachycera</taxon>
        <taxon>Muscomorpha</taxon>
        <taxon>Ephydroidea</taxon>
        <taxon>Drosophilidae</taxon>
        <taxon>Drosophila</taxon>
        <taxon>Sophophora</taxon>
    </lineage>
</organism>
<keyword evidence="2" id="KW-1185">Reference proteome</keyword>
<dbReference type="AlphaFoldDB" id="A0AAU9FM59"/>
<proteinExistence type="predicted"/>
<gene>
    <name evidence="1" type="ORF">DMAD_05265</name>
</gene>
<accession>A0AAU9FM59</accession>
<evidence type="ECO:0000313" key="1">
    <source>
        <dbReference type="EMBL" id="BFF96678.1"/>
    </source>
</evidence>
<evidence type="ECO:0000313" key="2">
    <source>
        <dbReference type="Proteomes" id="UP001500889"/>
    </source>
</evidence>
<dbReference type="Proteomes" id="UP001500889">
    <property type="component" value="Chromosome J"/>
</dbReference>
<protein>
    <submittedName>
        <fullName evidence="1">Uncharacterized protein</fullName>
    </submittedName>
</protein>
<dbReference type="EMBL" id="AP029265">
    <property type="protein sequence ID" value="BFF96678.1"/>
    <property type="molecule type" value="Genomic_DNA"/>
</dbReference>
<name>A0AAU9FM59_DROMD</name>
<sequence length="74" mass="8167">MIGNGGCNHGNTSDHLAPGKMKLFIHVQNAGPRHGHRHKLTKCMIFLLPSTSSSDTARPRSCWSSLVSRPFRVE</sequence>